<dbReference type="PANTHER" id="PTHR37686">
    <property type="entry name" value="LD36006P"/>
    <property type="match status" value="1"/>
</dbReference>
<sequence length="206" mass="23413">MDELMAFERHEEEIISEPLIAFGKTSSSSCPNFVEFARRCFGPFSGVVGRFGNFDRVEKEVRGLTQDLYDKVEKRKKELSLGLLSSVRSKVKMRTTDLKTTLKQAAVILEEFYPNRVLNKLVKTPSVNSDEANGSSGSRNSELLDEINSLLPQGLIGKIYPLEKEKKRHPSREEYSSLDAWWESRGLGSSILFNMKWGSPLNYIQI</sequence>
<reference evidence="1 2" key="1">
    <citation type="journal article" date="2019" name="PLoS Biol.">
        <title>Sex chromosomes control vertical transmission of feminizing Wolbachia symbionts in an isopod.</title>
        <authorList>
            <person name="Becking T."/>
            <person name="Chebbi M.A."/>
            <person name="Giraud I."/>
            <person name="Moumen B."/>
            <person name="Laverre T."/>
            <person name="Caubet Y."/>
            <person name="Peccoud J."/>
            <person name="Gilbert C."/>
            <person name="Cordaux R."/>
        </authorList>
    </citation>
    <scope>NUCLEOTIDE SEQUENCE [LARGE SCALE GENOMIC DNA]</scope>
    <source>
        <strain evidence="1">ANa2</strain>
        <tissue evidence="1">Whole body excluding digestive tract and cuticle</tissue>
    </source>
</reference>
<accession>A0A5N5T948</accession>
<dbReference type="AlphaFoldDB" id="A0A5N5T948"/>
<dbReference type="Proteomes" id="UP000326759">
    <property type="component" value="Unassembled WGS sequence"/>
</dbReference>
<dbReference type="PANTHER" id="PTHR37686:SF1">
    <property type="entry name" value="LD36006P"/>
    <property type="match status" value="1"/>
</dbReference>
<name>A0A5N5T948_9CRUS</name>
<organism evidence="1 2">
    <name type="scientific">Armadillidium nasatum</name>
    <dbReference type="NCBI Taxonomy" id="96803"/>
    <lineage>
        <taxon>Eukaryota</taxon>
        <taxon>Metazoa</taxon>
        <taxon>Ecdysozoa</taxon>
        <taxon>Arthropoda</taxon>
        <taxon>Crustacea</taxon>
        <taxon>Multicrustacea</taxon>
        <taxon>Malacostraca</taxon>
        <taxon>Eumalacostraca</taxon>
        <taxon>Peracarida</taxon>
        <taxon>Isopoda</taxon>
        <taxon>Oniscidea</taxon>
        <taxon>Crinocheta</taxon>
        <taxon>Armadillidiidae</taxon>
        <taxon>Armadillidium</taxon>
    </lineage>
</organism>
<comment type="caution">
    <text evidence="1">The sequence shown here is derived from an EMBL/GenBank/DDBJ whole genome shotgun (WGS) entry which is preliminary data.</text>
</comment>
<protein>
    <submittedName>
        <fullName evidence="1">Uncharacterized protein</fullName>
    </submittedName>
</protein>
<dbReference type="Pfam" id="PF25228">
    <property type="entry name" value="Lips"/>
    <property type="match status" value="1"/>
</dbReference>
<evidence type="ECO:0000313" key="2">
    <source>
        <dbReference type="Proteomes" id="UP000326759"/>
    </source>
</evidence>
<evidence type="ECO:0000313" key="1">
    <source>
        <dbReference type="EMBL" id="KAB7503012.1"/>
    </source>
</evidence>
<dbReference type="EMBL" id="SEYY01006053">
    <property type="protein sequence ID" value="KAB7503012.1"/>
    <property type="molecule type" value="Genomic_DNA"/>
</dbReference>
<dbReference type="InterPro" id="IPR057435">
    <property type="entry name" value="Lips"/>
</dbReference>
<gene>
    <name evidence="1" type="ORF">Anas_11000</name>
</gene>
<proteinExistence type="predicted"/>
<keyword evidence="2" id="KW-1185">Reference proteome</keyword>